<organism evidence="2 3">
    <name type="scientific">Neolewinella antarctica</name>
    <dbReference type="NCBI Taxonomy" id="442734"/>
    <lineage>
        <taxon>Bacteria</taxon>
        <taxon>Pseudomonadati</taxon>
        <taxon>Bacteroidota</taxon>
        <taxon>Saprospiria</taxon>
        <taxon>Saprospirales</taxon>
        <taxon>Lewinellaceae</taxon>
        <taxon>Neolewinella</taxon>
    </lineage>
</organism>
<accession>A0ABX0XGA9</accession>
<dbReference type="Proteomes" id="UP000770785">
    <property type="component" value="Unassembled WGS sequence"/>
</dbReference>
<dbReference type="InterPro" id="IPR032557">
    <property type="entry name" value="DUF4935"/>
</dbReference>
<sequence length="355" mass="41089">MLNLLIDSTHYKNDIGFNKSDLVKIRSLGHRGYLILHIPHIVYNECISHLKSTLNSSLNSSFGKVAGLSRQGLHHDEHVLAKDAADAIHALKQVVEASAVKSWAKFIEESKSILYELNTEDTQEIFDAYFSAGKPFKSLKHRDDIPDAYIYYQARKIAENCNLTILSGDKNLRDKLNELENIRAYETWDEIYETSIYKEAAANLEENKIIDDKREILIDELPDIIEEVRLQISKMEDIRFFNDIDDVDERETTIQLFENVKVSIDEEIEFYGEGFVIPFCVVAEAQVEYYMYWGDYAVADFRNLYDSEAINKHVIRIVEGWTIKTEIDYLILLEEVIEGGITLTVENIDEWKIID</sequence>
<dbReference type="Pfam" id="PF16289">
    <property type="entry name" value="PIN_12"/>
    <property type="match status" value="1"/>
</dbReference>
<gene>
    <name evidence="2" type="ORF">GGR27_003711</name>
</gene>
<keyword evidence="3" id="KW-1185">Reference proteome</keyword>
<name>A0ABX0XGA9_9BACT</name>
<evidence type="ECO:0000259" key="1">
    <source>
        <dbReference type="Pfam" id="PF16289"/>
    </source>
</evidence>
<evidence type="ECO:0000313" key="2">
    <source>
        <dbReference type="EMBL" id="NJC28190.1"/>
    </source>
</evidence>
<reference evidence="2 3" key="1">
    <citation type="submission" date="2020-03" db="EMBL/GenBank/DDBJ databases">
        <title>Genomic Encyclopedia of Type Strains, Phase IV (KMG-IV): sequencing the most valuable type-strain genomes for metagenomic binning, comparative biology and taxonomic classification.</title>
        <authorList>
            <person name="Goeker M."/>
        </authorList>
    </citation>
    <scope>NUCLEOTIDE SEQUENCE [LARGE SCALE GENOMIC DNA]</scope>
    <source>
        <strain evidence="2 3">DSM 105096</strain>
    </source>
</reference>
<dbReference type="RefSeq" id="WP_168039960.1">
    <property type="nucleotide sequence ID" value="NZ_JAATJH010000009.1"/>
</dbReference>
<evidence type="ECO:0000313" key="3">
    <source>
        <dbReference type="Proteomes" id="UP000770785"/>
    </source>
</evidence>
<protein>
    <recommendedName>
        <fullName evidence="1">DUF4935 domain-containing protein</fullName>
    </recommendedName>
</protein>
<comment type="caution">
    <text evidence="2">The sequence shown here is derived from an EMBL/GenBank/DDBJ whole genome shotgun (WGS) entry which is preliminary data.</text>
</comment>
<feature type="domain" description="DUF4935" evidence="1">
    <location>
        <begin position="6"/>
        <end position="164"/>
    </location>
</feature>
<dbReference type="EMBL" id="JAATJH010000009">
    <property type="protein sequence ID" value="NJC28190.1"/>
    <property type="molecule type" value="Genomic_DNA"/>
</dbReference>
<proteinExistence type="predicted"/>